<protein>
    <submittedName>
        <fullName evidence="3">SnoaL-like domain-containing protein</fullName>
    </submittedName>
</protein>
<evidence type="ECO:0000313" key="3">
    <source>
        <dbReference type="EMBL" id="NKZ11865.1"/>
    </source>
</evidence>
<feature type="region of interest" description="Disordered" evidence="1">
    <location>
        <begin position="1"/>
        <end position="22"/>
    </location>
</feature>
<dbReference type="AlphaFoldDB" id="A0A7X6MN70"/>
<dbReference type="InterPro" id="IPR032710">
    <property type="entry name" value="NTF2-like_dom_sf"/>
</dbReference>
<name>A0A7X6MN70_9MYCO</name>
<accession>A0A7X6MN70</accession>
<gene>
    <name evidence="3" type="ORF">HGA11_12825</name>
</gene>
<reference evidence="3 4" key="1">
    <citation type="submission" date="2020-04" db="EMBL/GenBank/DDBJ databases">
        <title>MicrobeNet Type strains.</title>
        <authorList>
            <person name="Nicholson A.C."/>
        </authorList>
    </citation>
    <scope>NUCLEOTIDE SEQUENCE [LARGE SCALE GENOMIC DNA]</scope>
    <source>
        <strain evidence="3 4">ATCC 700731</strain>
    </source>
</reference>
<dbReference type="Pfam" id="PF07858">
    <property type="entry name" value="LEH"/>
    <property type="match status" value="1"/>
</dbReference>
<evidence type="ECO:0000259" key="2">
    <source>
        <dbReference type="Pfam" id="PF07858"/>
    </source>
</evidence>
<comment type="caution">
    <text evidence="3">The sequence shown here is derived from an EMBL/GenBank/DDBJ whole genome shotgun (WGS) entry which is preliminary data.</text>
</comment>
<proteinExistence type="predicted"/>
<dbReference type="InterPro" id="IPR013100">
    <property type="entry name" value="LEH"/>
</dbReference>
<feature type="compositionally biased region" description="Polar residues" evidence="1">
    <location>
        <begin position="8"/>
        <end position="22"/>
    </location>
</feature>
<organism evidence="3 4">
    <name type="scientific">Mycolicibacterium septicum DSM 44393</name>
    <dbReference type="NCBI Taxonomy" id="1341646"/>
    <lineage>
        <taxon>Bacteria</taxon>
        <taxon>Bacillati</taxon>
        <taxon>Actinomycetota</taxon>
        <taxon>Actinomycetes</taxon>
        <taxon>Mycobacteriales</taxon>
        <taxon>Mycobacteriaceae</taxon>
        <taxon>Mycolicibacterium</taxon>
    </lineage>
</organism>
<dbReference type="SUPFAM" id="SSF54427">
    <property type="entry name" value="NTF2-like"/>
    <property type="match status" value="1"/>
</dbReference>
<feature type="domain" description="Limonene-1,2-epoxide hydrolase" evidence="2">
    <location>
        <begin position="28"/>
        <end position="149"/>
    </location>
</feature>
<evidence type="ECO:0000256" key="1">
    <source>
        <dbReference type="SAM" id="MobiDB-lite"/>
    </source>
</evidence>
<dbReference type="Gene3D" id="3.10.450.50">
    <property type="match status" value="1"/>
</dbReference>
<sequence length="162" mass="18469">MPQRRSRQQSTFSHPDVRSGTTLTSVTDPVSVVESYLYAVMRDKDFDVVRSLLADDVVYENVGYPSMRGVDRIVSVFRRLDTPKVRFDVVIHRIARDGTTVLTERTDSVLIGTFEAHFWVCGVFEVRDGRITLWRDYFDLSDLIKGVARGMAGVVLPALRRK</sequence>
<evidence type="ECO:0000313" key="4">
    <source>
        <dbReference type="Proteomes" id="UP000518188"/>
    </source>
</evidence>
<dbReference type="EMBL" id="JAAXPJ010000004">
    <property type="protein sequence ID" value="NKZ11865.1"/>
    <property type="molecule type" value="Genomic_DNA"/>
</dbReference>
<dbReference type="Proteomes" id="UP000518188">
    <property type="component" value="Unassembled WGS sequence"/>
</dbReference>